<dbReference type="HOGENOM" id="CLU_057011_3_1_1"/>
<reference evidence="4" key="1">
    <citation type="journal article" date="2014" name="Proc. Natl. Acad. Sci. U.S.A.">
        <title>Extensive sampling of basidiomycete genomes demonstrates inadequacy of the white-rot/brown-rot paradigm for wood decay fungi.</title>
        <authorList>
            <person name="Riley R."/>
            <person name="Salamov A.A."/>
            <person name="Brown D.W."/>
            <person name="Nagy L.G."/>
            <person name="Floudas D."/>
            <person name="Held B.W."/>
            <person name="Levasseur A."/>
            <person name="Lombard V."/>
            <person name="Morin E."/>
            <person name="Otillar R."/>
            <person name="Lindquist E.A."/>
            <person name="Sun H."/>
            <person name="LaButti K.M."/>
            <person name="Schmutz J."/>
            <person name="Jabbour D."/>
            <person name="Luo H."/>
            <person name="Baker S.E."/>
            <person name="Pisabarro A.G."/>
            <person name="Walton J.D."/>
            <person name="Blanchette R.A."/>
            <person name="Henrissat B."/>
            <person name="Martin F."/>
            <person name="Cullen D."/>
            <person name="Hibbett D.S."/>
            <person name="Grigoriev I.V."/>
        </authorList>
    </citation>
    <scope>NUCLEOTIDE SEQUENCE [LARGE SCALE GENOMIC DNA]</scope>
    <source>
        <strain evidence="4">MUCL 33604</strain>
    </source>
</reference>
<proteinExistence type="predicted"/>
<protein>
    <recommendedName>
        <fullName evidence="1">holo-[acyl-carrier-protein] synthase</fullName>
        <ecNumber evidence="1">2.7.8.7</ecNumber>
    </recommendedName>
</protein>
<sequence length="284" mass="32678">MDCPLLVWMLSLNREVTLDEYNQCFELVRTCAPHAKIKHDPNNSDTFRQLVSQMMPLLMMRHRRVPRAKWKDNATPLGKHWIEQDAEGMHPDRWLRSMIGYSLTYETSLVGMAMVQGRQRDVINVGIGIKQLAVEPPGVTVRAYAESLSHKLTQLELSFISPDLTDEVILRRLCILLAVKQAYIRAIGQPIGFDWSRLEFNIPEESAMGDGTPLQGWEFRVFKANLGIVRKGVLLEESHQCVSAFFRGTRESKFIWHDNTKDLESWVQFINIDQMIKVIPKLTA</sequence>
<dbReference type="InterPro" id="IPR037143">
    <property type="entry name" value="4-PPantetheinyl_Trfase_dom_sf"/>
</dbReference>
<dbReference type="STRING" id="933084.A0A067PXM9"/>
<dbReference type="AlphaFoldDB" id="A0A067PXM9"/>
<evidence type="ECO:0000256" key="1">
    <source>
        <dbReference type="ARBA" id="ARBA00013172"/>
    </source>
</evidence>
<dbReference type="Proteomes" id="UP000027265">
    <property type="component" value="Unassembled WGS sequence"/>
</dbReference>
<dbReference type="GO" id="GO:0008897">
    <property type="term" value="F:holo-[acyl-carrier-protein] synthase activity"/>
    <property type="evidence" value="ECO:0007669"/>
    <property type="project" value="UniProtKB-EC"/>
</dbReference>
<evidence type="ECO:0000313" key="4">
    <source>
        <dbReference type="Proteomes" id="UP000027265"/>
    </source>
</evidence>
<dbReference type="InterPro" id="IPR050559">
    <property type="entry name" value="P-Pant_transferase_sf"/>
</dbReference>
<dbReference type="FunCoup" id="A0A067PXM9">
    <property type="interactions" value="336"/>
</dbReference>
<evidence type="ECO:0000256" key="2">
    <source>
        <dbReference type="ARBA" id="ARBA00022679"/>
    </source>
</evidence>
<dbReference type="OrthoDB" id="26719at2759"/>
<dbReference type="GO" id="GO:0019878">
    <property type="term" value="P:lysine biosynthetic process via aminoadipic acid"/>
    <property type="evidence" value="ECO:0007669"/>
    <property type="project" value="TreeGrafter"/>
</dbReference>
<accession>A0A067PXM9</accession>
<dbReference type="InParanoid" id="A0A067PXM9"/>
<dbReference type="EMBL" id="KL197723">
    <property type="protein sequence ID" value="KDQ56027.1"/>
    <property type="molecule type" value="Genomic_DNA"/>
</dbReference>
<dbReference type="Gene3D" id="3.90.470.20">
    <property type="entry name" value="4'-phosphopantetheinyl transferase domain"/>
    <property type="match status" value="1"/>
</dbReference>
<organism evidence="3 4">
    <name type="scientific">Jaapia argillacea MUCL 33604</name>
    <dbReference type="NCBI Taxonomy" id="933084"/>
    <lineage>
        <taxon>Eukaryota</taxon>
        <taxon>Fungi</taxon>
        <taxon>Dikarya</taxon>
        <taxon>Basidiomycota</taxon>
        <taxon>Agaricomycotina</taxon>
        <taxon>Agaricomycetes</taxon>
        <taxon>Agaricomycetidae</taxon>
        <taxon>Jaapiales</taxon>
        <taxon>Jaapiaceae</taxon>
        <taxon>Jaapia</taxon>
    </lineage>
</organism>
<dbReference type="GO" id="GO:0005829">
    <property type="term" value="C:cytosol"/>
    <property type="evidence" value="ECO:0007669"/>
    <property type="project" value="TreeGrafter"/>
</dbReference>
<keyword evidence="2" id="KW-0808">Transferase</keyword>
<gene>
    <name evidence="3" type="ORF">JAAARDRAFT_36818</name>
</gene>
<dbReference type="PANTHER" id="PTHR12215:SF10">
    <property type="entry name" value="L-AMINOADIPATE-SEMIALDEHYDE DEHYDROGENASE-PHOSPHOPANTETHEINYL TRANSFERASE"/>
    <property type="match status" value="1"/>
</dbReference>
<dbReference type="PANTHER" id="PTHR12215">
    <property type="entry name" value="PHOSPHOPANTETHEINE TRANSFERASE"/>
    <property type="match status" value="1"/>
</dbReference>
<dbReference type="GO" id="GO:0000287">
    <property type="term" value="F:magnesium ion binding"/>
    <property type="evidence" value="ECO:0007669"/>
    <property type="project" value="InterPro"/>
</dbReference>
<name>A0A067PXM9_9AGAM</name>
<dbReference type="EC" id="2.7.8.7" evidence="1"/>
<evidence type="ECO:0000313" key="3">
    <source>
        <dbReference type="EMBL" id="KDQ56027.1"/>
    </source>
</evidence>
<keyword evidence="4" id="KW-1185">Reference proteome</keyword>